<protein>
    <submittedName>
        <fullName evidence="2">Uncharacterized protein</fullName>
    </submittedName>
</protein>
<evidence type="ECO:0000256" key="1">
    <source>
        <dbReference type="SAM" id="MobiDB-lite"/>
    </source>
</evidence>
<accession>A0A4Q7V136</accession>
<proteinExistence type="predicted"/>
<keyword evidence="3" id="KW-1185">Reference proteome</keyword>
<evidence type="ECO:0000313" key="2">
    <source>
        <dbReference type="EMBL" id="RZT87825.1"/>
    </source>
</evidence>
<feature type="region of interest" description="Disordered" evidence="1">
    <location>
        <begin position="129"/>
        <end position="195"/>
    </location>
</feature>
<comment type="caution">
    <text evidence="2">The sequence shown here is derived from an EMBL/GenBank/DDBJ whole genome shotgun (WGS) entry which is preliminary data.</text>
</comment>
<name>A0A4Q7V136_PSEST</name>
<dbReference type="Proteomes" id="UP000291591">
    <property type="component" value="Unassembled WGS sequence"/>
</dbReference>
<gene>
    <name evidence="2" type="ORF">EV383_4752</name>
</gene>
<dbReference type="AlphaFoldDB" id="A0A4Q7V136"/>
<sequence>MRGGCLGVIGFALVVGVFIKYWYIAVPLILVVAVCCWVGAGNEERAKRDAEAALKAEAAERAHQEELKQAQVRYHQQALAAADPVHRDLVMTLAAVPVTRPGDRGRVEQAMAERLVAIDEFARQFAELERTGRPVPDHGRTMQDLVDQERAWDARPGRRRQGDPQAGRSPSVPTAGNELRFSTRQSFGPRRLRSE</sequence>
<feature type="compositionally biased region" description="Basic and acidic residues" evidence="1">
    <location>
        <begin position="129"/>
        <end position="162"/>
    </location>
</feature>
<dbReference type="EMBL" id="SHKL01000001">
    <property type="protein sequence ID" value="RZT87825.1"/>
    <property type="molecule type" value="Genomic_DNA"/>
</dbReference>
<evidence type="ECO:0000313" key="3">
    <source>
        <dbReference type="Proteomes" id="UP000291591"/>
    </source>
</evidence>
<organism evidence="2 3">
    <name type="scientific">Pseudonocardia sediminis</name>
    <dbReference type="NCBI Taxonomy" id="1397368"/>
    <lineage>
        <taxon>Bacteria</taxon>
        <taxon>Bacillati</taxon>
        <taxon>Actinomycetota</taxon>
        <taxon>Actinomycetes</taxon>
        <taxon>Pseudonocardiales</taxon>
        <taxon>Pseudonocardiaceae</taxon>
        <taxon>Pseudonocardia</taxon>
    </lineage>
</organism>
<reference evidence="2 3" key="1">
    <citation type="submission" date="2019-02" db="EMBL/GenBank/DDBJ databases">
        <title>Sequencing the genomes of 1000 actinobacteria strains.</title>
        <authorList>
            <person name="Klenk H.-P."/>
        </authorList>
    </citation>
    <scope>NUCLEOTIDE SEQUENCE [LARGE SCALE GENOMIC DNA]</scope>
    <source>
        <strain evidence="2 3">DSM 45779</strain>
    </source>
</reference>